<proteinExistence type="predicted"/>
<dbReference type="KEGG" id="mri:Mal4_19610"/>
<evidence type="ECO:0000313" key="2">
    <source>
        <dbReference type="Proteomes" id="UP000320496"/>
    </source>
</evidence>
<reference evidence="1 2" key="1">
    <citation type="submission" date="2019-02" db="EMBL/GenBank/DDBJ databases">
        <title>Deep-cultivation of Planctomycetes and their phenomic and genomic characterization uncovers novel biology.</title>
        <authorList>
            <person name="Wiegand S."/>
            <person name="Jogler M."/>
            <person name="Boedeker C."/>
            <person name="Pinto D."/>
            <person name="Vollmers J."/>
            <person name="Rivas-Marin E."/>
            <person name="Kohn T."/>
            <person name="Peeters S.H."/>
            <person name="Heuer A."/>
            <person name="Rast P."/>
            <person name="Oberbeckmann S."/>
            <person name="Bunk B."/>
            <person name="Jeske O."/>
            <person name="Meyerdierks A."/>
            <person name="Storesund J.E."/>
            <person name="Kallscheuer N."/>
            <person name="Luecker S."/>
            <person name="Lage O.M."/>
            <person name="Pohl T."/>
            <person name="Merkel B.J."/>
            <person name="Hornburger P."/>
            <person name="Mueller R.-W."/>
            <person name="Bruemmer F."/>
            <person name="Labrenz M."/>
            <person name="Spormann A.M."/>
            <person name="Op den Camp H."/>
            <person name="Overmann J."/>
            <person name="Amann R."/>
            <person name="Jetten M.S.M."/>
            <person name="Mascher T."/>
            <person name="Medema M.H."/>
            <person name="Devos D.P."/>
            <person name="Kaster A.-K."/>
            <person name="Ovreas L."/>
            <person name="Rohde M."/>
            <person name="Galperin M.Y."/>
            <person name="Jogler C."/>
        </authorList>
    </citation>
    <scope>NUCLEOTIDE SEQUENCE [LARGE SCALE GENOMIC DNA]</scope>
    <source>
        <strain evidence="1 2">Mal4</strain>
    </source>
</reference>
<dbReference type="RefSeq" id="WP_145368628.1">
    <property type="nucleotide sequence ID" value="NZ_CP036275.1"/>
</dbReference>
<protein>
    <submittedName>
        <fullName evidence="1">Uncharacterized protein</fullName>
    </submittedName>
</protein>
<accession>A0A517Z590</accession>
<sequence>MIRESVMAHLSTTETSTVDGLLESCGLERTPESASALELLCFYTPELRLEGRRWKLARQSKASAILTAIDNYAISTGKKIFRASAALAHLPVEEQPTDDELENALRASHGQYQLLPNVMIKKSN</sequence>
<organism evidence="1 2">
    <name type="scientific">Maioricimonas rarisocia</name>
    <dbReference type="NCBI Taxonomy" id="2528026"/>
    <lineage>
        <taxon>Bacteria</taxon>
        <taxon>Pseudomonadati</taxon>
        <taxon>Planctomycetota</taxon>
        <taxon>Planctomycetia</taxon>
        <taxon>Planctomycetales</taxon>
        <taxon>Planctomycetaceae</taxon>
        <taxon>Maioricimonas</taxon>
    </lineage>
</organism>
<gene>
    <name evidence="1" type="ORF">Mal4_19610</name>
</gene>
<name>A0A517Z590_9PLAN</name>
<dbReference type="Proteomes" id="UP000320496">
    <property type="component" value="Chromosome"/>
</dbReference>
<evidence type="ECO:0000313" key="1">
    <source>
        <dbReference type="EMBL" id="QDU37646.1"/>
    </source>
</evidence>
<keyword evidence="2" id="KW-1185">Reference proteome</keyword>
<dbReference type="AlphaFoldDB" id="A0A517Z590"/>
<dbReference type="EMBL" id="CP036275">
    <property type="protein sequence ID" value="QDU37646.1"/>
    <property type="molecule type" value="Genomic_DNA"/>
</dbReference>